<dbReference type="RefSeq" id="WP_266069590.1">
    <property type="nucleotide sequence ID" value="NZ_JAPJDA010000013.1"/>
</dbReference>
<dbReference type="Proteomes" id="UP001148482">
    <property type="component" value="Unassembled WGS sequence"/>
</dbReference>
<evidence type="ECO:0000313" key="5">
    <source>
        <dbReference type="EMBL" id="MCX2838318.1"/>
    </source>
</evidence>
<evidence type="ECO:0000256" key="2">
    <source>
        <dbReference type="ARBA" id="ARBA00022692"/>
    </source>
</evidence>
<dbReference type="AlphaFoldDB" id="A0A9X3CX15"/>
<name>A0A9X3CX15_9FLAO</name>
<evidence type="ECO:0000256" key="3">
    <source>
        <dbReference type="ARBA" id="ARBA00022989"/>
    </source>
</evidence>
<keyword evidence="3" id="KW-1133">Transmembrane helix</keyword>
<organism evidence="5 6">
    <name type="scientific">Salinimicrobium profundisediminis</name>
    <dbReference type="NCBI Taxonomy" id="2994553"/>
    <lineage>
        <taxon>Bacteria</taxon>
        <taxon>Pseudomonadati</taxon>
        <taxon>Bacteroidota</taxon>
        <taxon>Flavobacteriia</taxon>
        <taxon>Flavobacteriales</taxon>
        <taxon>Flavobacteriaceae</taxon>
        <taxon>Salinimicrobium</taxon>
    </lineage>
</organism>
<comment type="caution">
    <text evidence="5">The sequence shown here is derived from an EMBL/GenBank/DDBJ whole genome shotgun (WGS) entry which is preliminary data.</text>
</comment>
<sequence length="188" mass="20845">MKKIYFYYFLFSFAFISCKDAERTCTATPEEVVNQPSQREINTGDIVVPEGYSIEAVNTGLSYPVDVTFDEEENYYIAEAGRHTYGPKPPRAPKTRILKVFPNRQVEVLCDKVVPMTEIKESASNIIGIGHFSHVIAGSVETFTLAFMNQAGWWSVLGNYTLPALIGNIIGGVMIVAGINHAQVKSDN</sequence>
<accession>A0A9X3CX15</accession>
<evidence type="ECO:0000313" key="6">
    <source>
        <dbReference type="Proteomes" id="UP001148482"/>
    </source>
</evidence>
<protein>
    <submittedName>
        <fullName evidence="5">Uncharacterized protein</fullName>
    </submittedName>
</protein>
<dbReference type="Gene3D" id="1.20.1080.10">
    <property type="entry name" value="Glycerol uptake facilitator protein"/>
    <property type="match status" value="1"/>
</dbReference>
<comment type="subcellular location">
    <subcellularLocation>
        <location evidence="1">Membrane</location>
        <topology evidence="1">Multi-pass membrane protein</topology>
    </subcellularLocation>
</comment>
<keyword evidence="2" id="KW-0812">Transmembrane</keyword>
<dbReference type="GO" id="GO:0016020">
    <property type="term" value="C:membrane"/>
    <property type="evidence" value="ECO:0007669"/>
    <property type="project" value="UniProtKB-SubCell"/>
</dbReference>
<proteinExistence type="predicted"/>
<dbReference type="PROSITE" id="PS51257">
    <property type="entry name" value="PROKAR_LIPOPROTEIN"/>
    <property type="match status" value="1"/>
</dbReference>
<gene>
    <name evidence="5" type="ORF">OQ279_09150</name>
</gene>
<dbReference type="InterPro" id="IPR023271">
    <property type="entry name" value="Aquaporin-like"/>
</dbReference>
<keyword evidence="4" id="KW-0472">Membrane</keyword>
<keyword evidence="6" id="KW-1185">Reference proteome</keyword>
<evidence type="ECO:0000256" key="4">
    <source>
        <dbReference type="ARBA" id="ARBA00023136"/>
    </source>
</evidence>
<dbReference type="EMBL" id="JAPJDA010000013">
    <property type="protein sequence ID" value="MCX2838318.1"/>
    <property type="molecule type" value="Genomic_DNA"/>
</dbReference>
<reference evidence="5" key="1">
    <citation type="submission" date="2022-11" db="EMBL/GenBank/DDBJ databases">
        <title>Salinimicrobium profundisediminis sp. nov., isolated from deep-sea sediment of the Mariana Trench.</title>
        <authorList>
            <person name="Fu H."/>
        </authorList>
    </citation>
    <scope>NUCLEOTIDE SEQUENCE</scope>
    <source>
        <strain evidence="5">MT39</strain>
    </source>
</reference>
<evidence type="ECO:0000256" key="1">
    <source>
        <dbReference type="ARBA" id="ARBA00004141"/>
    </source>
</evidence>